<dbReference type="AlphaFoldDB" id="A0A9D2T026"/>
<accession>A0A9D2T026</accession>
<dbReference type="InterPro" id="IPR056509">
    <property type="entry name" value="Imm33-like"/>
</dbReference>
<gene>
    <name evidence="2" type="ORF">H9701_03740</name>
</gene>
<protein>
    <recommendedName>
        <fullName evidence="1">Imm33-like domain-containing protein</fullName>
    </recommendedName>
</protein>
<proteinExistence type="predicted"/>
<comment type="caution">
    <text evidence="2">The sequence shown here is derived from an EMBL/GenBank/DDBJ whole genome shotgun (WGS) entry which is preliminary data.</text>
</comment>
<reference evidence="2" key="2">
    <citation type="submission" date="2021-04" db="EMBL/GenBank/DDBJ databases">
        <authorList>
            <person name="Gilroy R."/>
        </authorList>
    </citation>
    <scope>NUCLEOTIDE SEQUENCE</scope>
    <source>
        <strain evidence="2">CHK186-1790</strain>
    </source>
</reference>
<evidence type="ECO:0000313" key="2">
    <source>
        <dbReference type="EMBL" id="HJC40649.1"/>
    </source>
</evidence>
<dbReference type="Proteomes" id="UP000823882">
    <property type="component" value="Unassembled WGS sequence"/>
</dbReference>
<name>A0A9D2T026_9FIRM</name>
<organism evidence="2 3">
    <name type="scientific">Candidatus Intestinimonas pullistercoris</name>
    <dbReference type="NCBI Taxonomy" id="2838623"/>
    <lineage>
        <taxon>Bacteria</taxon>
        <taxon>Bacillati</taxon>
        <taxon>Bacillota</taxon>
        <taxon>Clostridia</taxon>
        <taxon>Eubacteriales</taxon>
        <taxon>Intestinimonas</taxon>
    </lineage>
</organism>
<reference evidence="2" key="1">
    <citation type="journal article" date="2021" name="PeerJ">
        <title>Extensive microbial diversity within the chicken gut microbiome revealed by metagenomics and culture.</title>
        <authorList>
            <person name="Gilroy R."/>
            <person name="Ravi A."/>
            <person name="Getino M."/>
            <person name="Pursley I."/>
            <person name="Horton D.L."/>
            <person name="Alikhan N.F."/>
            <person name="Baker D."/>
            <person name="Gharbi K."/>
            <person name="Hall N."/>
            <person name="Watson M."/>
            <person name="Adriaenssens E.M."/>
            <person name="Foster-Nyarko E."/>
            <person name="Jarju S."/>
            <person name="Secka A."/>
            <person name="Antonio M."/>
            <person name="Oren A."/>
            <person name="Chaudhuri R.R."/>
            <person name="La Ragione R."/>
            <person name="Hildebrand F."/>
            <person name="Pallen M.J."/>
        </authorList>
    </citation>
    <scope>NUCLEOTIDE SEQUENCE</scope>
    <source>
        <strain evidence="2">CHK186-1790</strain>
    </source>
</reference>
<feature type="domain" description="Imm33-like" evidence="1">
    <location>
        <begin position="97"/>
        <end position="188"/>
    </location>
</feature>
<evidence type="ECO:0000259" key="1">
    <source>
        <dbReference type="Pfam" id="PF24719"/>
    </source>
</evidence>
<dbReference type="Pfam" id="PF24719">
    <property type="entry name" value="Imm33-like"/>
    <property type="match status" value="1"/>
</dbReference>
<evidence type="ECO:0000313" key="3">
    <source>
        <dbReference type="Proteomes" id="UP000823882"/>
    </source>
</evidence>
<sequence length="202" mass="22206">MKRTYDIAGQRVALTCGAEQAGTANFLAAVLRQEAARAPILTPGNRIQVGWNFFQVVETEGGLELLSPDYRKNPFTDTTTDLSQALEVFGGQMSALRRAGRPPVVDVSFQDTLVVRWSALQAPLVYLQRLTAVRPPDSGWYLGPLGEPRSDDPKDYTRLYTYQLLDICPQGLSLLPFPPGTLAVFDHGTLVEAVDGENQKLL</sequence>
<dbReference type="EMBL" id="DWWJ01000072">
    <property type="protein sequence ID" value="HJC40649.1"/>
    <property type="molecule type" value="Genomic_DNA"/>
</dbReference>